<evidence type="ECO:0000313" key="3">
    <source>
        <dbReference type="Proteomes" id="UP000006461"/>
    </source>
</evidence>
<keyword evidence="3" id="KW-1185">Reference proteome</keyword>
<gene>
    <name evidence="2" type="ordered locus">MODMU_1814</name>
</gene>
<evidence type="ECO:0000313" key="2">
    <source>
        <dbReference type="EMBL" id="CCH87251.1"/>
    </source>
</evidence>
<organism evidence="2 3">
    <name type="scientific">Modestobacter italicus (strain DSM 44449 / CECT 9708 / BC 501)</name>
    <dbReference type="NCBI Taxonomy" id="2732864"/>
    <lineage>
        <taxon>Bacteria</taxon>
        <taxon>Bacillati</taxon>
        <taxon>Actinomycetota</taxon>
        <taxon>Actinomycetes</taxon>
        <taxon>Geodermatophilales</taxon>
        <taxon>Geodermatophilaceae</taxon>
        <taxon>Modestobacter</taxon>
    </lineage>
</organism>
<protein>
    <submittedName>
        <fullName evidence="2">Uncharacterized protein</fullName>
    </submittedName>
</protein>
<keyword evidence="1" id="KW-0812">Transmembrane</keyword>
<dbReference type="EMBL" id="FO203431">
    <property type="protein sequence ID" value="CCH87251.1"/>
    <property type="molecule type" value="Genomic_DNA"/>
</dbReference>
<keyword evidence="1" id="KW-0472">Membrane</keyword>
<keyword evidence="1" id="KW-1133">Transmembrane helix</keyword>
<sequence length="69" mass="6868">MSAITHVPGAGWAGAHRAMALVVAMLLVAVAVALTVVLLSRDTTSAVPGFPDLPAYEDTCASATVGTAC</sequence>
<dbReference type="Proteomes" id="UP000006461">
    <property type="component" value="Chromosome"/>
</dbReference>
<feature type="transmembrane region" description="Helical" evidence="1">
    <location>
        <begin position="18"/>
        <end position="39"/>
    </location>
</feature>
<name>I4EV38_MODI5</name>
<reference evidence="2 3" key="1">
    <citation type="journal article" date="2012" name="J. Bacteriol.">
        <title>Genome Sequence of Radiation-Resistant Modestobacter marinus Strain BC501, a Representative Actinobacterium That Thrives on Calcareous Stone Surfaces.</title>
        <authorList>
            <person name="Normand P."/>
            <person name="Gury J."/>
            <person name="Pujic P."/>
            <person name="Chouaia B."/>
            <person name="Crotti E."/>
            <person name="Brusetti L."/>
            <person name="Daffonchio D."/>
            <person name="Vacherie B."/>
            <person name="Barbe V."/>
            <person name="Medigue C."/>
            <person name="Calteau A."/>
            <person name="Ghodhbane-Gtari F."/>
            <person name="Essoussi I."/>
            <person name="Nouioui I."/>
            <person name="Abbassi-Ghozzi I."/>
            <person name="Gtari M."/>
        </authorList>
    </citation>
    <scope>NUCLEOTIDE SEQUENCE [LARGE SCALE GENOMIC DNA]</scope>
    <source>
        <strain evidence="3">BC 501</strain>
    </source>
</reference>
<proteinExistence type="predicted"/>
<dbReference type="HOGENOM" id="CLU_2771339_0_0_11"/>
<dbReference type="KEGG" id="mmar:MODMU_1814"/>
<dbReference type="AlphaFoldDB" id="I4EV38"/>
<evidence type="ECO:0000256" key="1">
    <source>
        <dbReference type="SAM" id="Phobius"/>
    </source>
</evidence>
<accession>I4EV38</accession>